<dbReference type="InterPro" id="IPR056146">
    <property type="entry name" value="DUF7729"/>
</dbReference>
<feature type="compositionally biased region" description="Polar residues" evidence="1">
    <location>
        <begin position="128"/>
        <end position="141"/>
    </location>
</feature>
<evidence type="ECO:0000259" key="3">
    <source>
        <dbReference type="Pfam" id="PF24855"/>
    </source>
</evidence>
<dbReference type="PANTHER" id="PTHR39460:SF1">
    <property type="entry name" value="C6 TRANSCRIPTION FACTOR"/>
    <property type="match status" value="1"/>
</dbReference>
<accession>A0A8A1LSC0</accession>
<gene>
    <name evidence="4" type="ORF">I7I53_05134</name>
</gene>
<reference evidence="4" key="1">
    <citation type="submission" date="2021-01" db="EMBL/GenBank/DDBJ databases">
        <title>Chromosome-level genome assembly of a human fungal pathogen reveals clustering of transcriptionally co-regulated genes.</title>
        <authorList>
            <person name="Voorhies M."/>
            <person name="Cohen S."/>
            <person name="Shea T.P."/>
            <person name="Petrus S."/>
            <person name="Munoz J.F."/>
            <person name="Poplawski S."/>
            <person name="Goldman W.E."/>
            <person name="Michael T."/>
            <person name="Cuomo C.A."/>
            <person name="Sil A."/>
            <person name="Beyhan S."/>
        </authorList>
    </citation>
    <scope>NUCLEOTIDE SEQUENCE</scope>
    <source>
        <strain evidence="4">H88</strain>
    </source>
</reference>
<feature type="compositionally biased region" description="Low complexity" evidence="1">
    <location>
        <begin position="142"/>
        <end position="174"/>
    </location>
</feature>
<name>A0A8A1LSC0_AJEC8</name>
<sequence length="441" mass="47077">MSLSRRRRRPGASWRCPMPEPVLASSFSFSMSLTTCILLAVLWLPFASAMAPSAPGAPGAIAIPSTISRIHYLLIANNNLGRDLRKIVVDPHSPSLLPRAGGEAPVQHQRDSAANTEGDEGDDKDNESPSTSPSKHPINTKTASVSPEATTTTSTSSPSQTETTKPTKTGSNTEKTQSPTLTSSDDTPFPSPFDSNLGSNFTGPACEGFFHSFLGNSTFQNCLPLSLLIESSLSFFHTSRSVVRLARLLDAACSVPRDSCSALMGELDRRLVSEDICGKDLKLEQPVVIQAHNGLRSYGTVHDATCLKNPDTDNYCFSDAITNTSNPANSYVYFLPLNMALPGSSRPTCNKCLQATMQTFSLAATNDNQPISKTYLAAAQQINIGCGPSFVVAAVKLGSSNIARRTVQLVTGPSMFGFDLIGVMAYVLLFCVGIPIFGNIL</sequence>
<keyword evidence="2" id="KW-0812">Transmembrane</keyword>
<keyword evidence="2" id="KW-1133">Transmembrane helix</keyword>
<proteinExistence type="predicted"/>
<dbReference type="Pfam" id="PF24855">
    <property type="entry name" value="DUF7729"/>
    <property type="match status" value="1"/>
</dbReference>
<evidence type="ECO:0000256" key="1">
    <source>
        <dbReference type="SAM" id="MobiDB-lite"/>
    </source>
</evidence>
<evidence type="ECO:0000313" key="4">
    <source>
        <dbReference type="EMBL" id="QSS56819.1"/>
    </source>
</evidence>
<dbReference type="AlphaFoldDB" id="A0A8A1LSC0"/>
<dbReference type="VEuPathDB" id="FungiDB:I7I53_05134"/>
<feature type="transmembrane region" description="Helical" evidence="2">
    <location>
        <begin position="415"/>
        <end position="437"/>
    </location>
</feature>
<evidence type="ECO:0000313" key="5">
    <source>
        <dbReference type="Proteomes" id="UP000663419"/>
    </source>
</evidence>
<feature type="compositionally biased region" description="Polar residues" evidence="1">
    <location>
        <begin position="175"/>
        <end position="186"/>
    </location>
</feature>
<dbReference type="Proteomes" id="UP000663419">
    <property type="component" value="Chromosome 5"/>
</dbReference>
<evidence type="ECO:0000256" key="2">
    <source>
        <dbReference type="SAM" id="Phobius"/>
    </source>
</evidence>
<keyword evidence="2" id="KW-0472">Membrane</keyword>
<organism evidence="4 5">
    <name type="scientific">Ajellomyces capsulatus (strain H88)</name>
    <name type="common">Darling's disease fungus</name>
    <name type="synonym">Histoplasma capsulatum</name>
    <dbReference type="NCBI Taxonomy" id="544711"/>
    <lineage>
        <taxon>Eukaryota</taxon>
        <taxon>Fungi</taxon>
        <taxon>Dikarya</taxon>
        <taxon>Ascomycota</taxon>
        <taxon>Pezizomycotina</taxon>
        <taxon>Eurotiomycetes</taxon>
        <taxon>Eurotiomycetidae</taxon>
        <taxon>Onygenales</taxon>
        <taxon>Ajellomycetaceae</taxon>
        <taxon>Histoplasma</taxon>
    </lineage>
</organism>
<dbReference type="PANTHER" id="PTHR39460">
    <property type="entry name" value="EXPRESSED PROTEIN"/>
    <property type="match status" value="1"/>
</dbReference>
<feature type="region of interest" description="Disordered" evidence="1">
    <location>
        <begin position="95"/>
        <end position="196"/>
    </location>
</feature>
<feature type="domain" description="DUF7729" evidence="3">
    <location>
        <begin position="188"/>
        <end position="394"/>
    </location>
</feature>
<dbReference type="EMBL" id="CP069106">
    <property type="protein sequence ID" value="QSS56819.1"/>
    <property type="molecule type" value="Genomic_DNA"/>
</dbReference>
<protein>
    <recommendedName>
        <fullName evidence="3">DUF7729 domain-containing protein</fullName>
    </recommendedName>
</protein>